<evidence type="ECO:0000313" key="3">
    <source>
        <dbReference type="Proteomes" id="UP001152622"/>
    </source>
</evidence>
<dbReference type="Proteomes" id="UP001152622">
    <property type="component" value="Chromosome 2"/>
</dbReference>
<accession>A0A9Q1G3A3</accession>
<keyword evidence="3" id="KW-1185">Reference proteome</keyword>
<proteinExistence type="predicted"/>
<name>A0A9Q1G3A3_SYNKA</name>
<evidence type="ECO:0000256" key="1">
    <source>
        <dbReference type="SAM" id="MobiDB-lite"/>
    </source>
</evidence>
<sequence length="68" mass="7775">MRGARLCEDPTSQRRHRHRRPRQGLGGSEGEVRRSEAKASQDEGKVRDYCEKRPSRAEEIPPSESRAS</sequence>
<organism evidence="2 3">
    <name type="scientific">Synaphobranchus kaupii</name>
    <name type="common">Kaup's arrowtooth eel</name>
    <dbReference type="NCBI Taxonomy" id="118154"/>
    <lineage>
        <taxon>Eukaryota</taxon>
        <taxon>Metazoa</taxon>
        <taxon>Chordata</taxon>
        <taxon>Craniata</taxon>
        <taxon>Vertebrata</taxon>
        <taxon>Euteleostomi</taxon>
        <taxon>Actinopterygii</taxon>
        <taxon>Neopterygii</taxon>
        <taxon>Teleostei</taxon>
        <taxon>Anguilliformes</taxon>
        <taxon>Synaphobranchidae</taxon>
        <taxon>Synaphobranchus</taxon>
    </lineage>
</organism>
<comment type="caution">
    <text evidence="2">The sequence shown here is derived from an EMBL/GenBank/DDBJ whole genome shotgun (WGS) entry which is preliminary data.</text>
</comment>
<protein>
    <submittedName>
        <fullName evidence="2">Uncharacterized protein</fullName>
    </submittedName>
</protein>
<feature type="compositionally biased region" description="Basic and acidic residues" evidence="1">
    <location>
        <begin position="1"/>
        <end position="12"/>
    </location>
</feature>
<feature type="compositionally biased region" description="Basic and acidic residues" evidence="1">
    <location>
        <begin position="30"/>
        <end position="59"/>
    </location>
</feature>
<evidence type="ECO:0000313" key="2">
    <source>
        <dbReference type="EMBL" id="KAJ8373970.1"/>
    </source>
</evidence>
<feature type="region of interest" description="Disordered" evidence="1">
    <location>
        <begin position="1"/>
        <end position="68"/>
    </location>
</feature>
<reference evidence="2" key="1">
    <citation type="journal article" date="2023" name="Science">
        <title>Genome structures resolve the early diversification of teleost fishes.</title>
        <authorList>
            <person name="Parey E."/>
            <person name="Louis A."/>
            <person name="Montfort J."/>
            <person name="Bouchez O."/>
            <person name="Roques C."/>
            <person name="Iampietro C."/>
            <person name="Lluch J."/>
            <person name="Castinel A."/>
            <person name="Donnadieu C."/>
            <person name="Desvignes T."/>
            <person name="Floi Bucao C."/>
            <person name="Jouanno E."/>
            <person name="Wen M."/>
            <person name="Mejri S."/>
            <person name="Dirks R."/>
            <person name="Jansen H."/>
            <person name="Henkel C."/>
            <person name="Chen W.J."/>
            <person name="Zahm M."/>
            <person name="Cabau C."/>
            <person name="Klopp C."/>
            <person name="Thompson A.W."/>
            <person name="Robinson-Rechavi M."/>
            <person name="Braasch I."/>
            <person name="Lecointre G."/>
            <person name="Bobe J."/>
            <person name="Postlethwait J.H."/>
            <person name="Berthelot C."/>
            <person name="Roest Crollius H."/>
            <person name="Guiguen Y."/>
        </authorList>
    </citation>
    <scope>NUCLEOTIDE SEQUENCE</scope>
    <source>
        <strain evidence="2">WJC10195</strain>
    </source>
</reference>
<dbReference type="AlphaFoldDB" id="A0A9Q1G3A3"/>
<feature type="compositionally biased region" description="Basic residues" evidence="1">
    <location>
        <begin position="13"/>
        <end position="22"/>
    </location>
</feature>
<gene>
    <name evidence="2" type="ORF">SKAU_G00045500</name>
</gene>
<dbReference type="EMBL" id="JAINUF010000002">
    <property type="protein sequence ID" value="KAJ8373970.1"/>
    <property type="molecule type" value="Genomic_DNA"/>
</dbReference>